<accession>A0ABV0PXG1</accession>
<evidence type="ECO:0000313" key="4">
    <source>
        <dbReference type="Proteomes" id="UP001476798"/>
    </source>
</evidence>
<evidence type="ECO:0000256" key="2">
    <source>
        <dbReference type="SAM" id="MobiDB-lite"/>
    </source>
</evidence>
<proteinExistence type="inferred from homology"/>
<dbReference type="InterPro" id="IPR051571">
    <property type="entry name" value="N-CoR_corepressor"/>
</dbReference>
<dbReference type="PANTHER" id="PTHR13992">
    <property type="entry name" value="NUCLEAR RECEPTOR CO-REPRESSOR RELATED NCOR"/>
    <property type="match status" value="1"/>
</dbReference>
<feature type="region of interest" description="Disordered" evidence="2">
    <location>
        <begin position="168"/>
        <end position="289"/>
    </location>
</feature>
<organism evidence="3 4">
    <name type="scientific">Goodea atripinnis</name>
    <dbReference type="NCBI Taxonomy" id="208336"/>
    <lineage>
        <taxon>Eukaryota</taxon>
        <taxon>Metazoa</taxon>
        <taxon>Chordata</taxon>
        <taxon>Craniata</taxon>
        <taxon>Vertebrata</taxon>
        <taxon>Euteleostomi</taxon>
        <taxon>Actinopterygii</taxon>
        <taxon>Neopterygii</taxon>
        <taxon>Teleostei</taxon>
        <taxon>Neoteleostei</taxon>
        <taxon>Acanthomorphata</taxon>
        <taxon>Ovalentaria</taxon>
        <taxon>Atherinomorphae</taxon>
        <taxon>Cyprinodontiformes</taxon>
        <taxon>Goodeidae</taxon>
        <taxon>Goodea</taxon>
    </lineage>
</organism>
<feature type="compositionally biased region" description="Polar residues" evidence="2">
    <location>
        <begin position="205"/>
        <end position="225"/>
    </location>
</feature>
<sequence length="311" mass="33875">MSRYRPPAEPRQPPSSQADSYSQVPKTHRVMTLADHISNSIAPVSSSGRVKAPSRYSPENQAPHHQRPSSRVSPENASDKSRARPGKSPERGSRQMENYEPISPPQGYQGMDKQEAGGPPSQRRDPDNSEISDSRSPGSVSYLPAFFTKLESTSPMVKSKKQEIFRKLNSTSGVGDSEVGNAQPGTEIFNLPAVTSSSKRETQIECLTTGSDTRQEASPSPSMGRSKTGKDKQGKANSRKSKSPNLGQAYPGGERPPSVSSVHSEGDYHRQTQPQWSWDERPSSTDGGANAWIVNKQTVETNLTQLRTLAS</sequence>
<gene>
    <name evidence="3" type="ORF">GOODEAATRI_009759</name>
</gene>
<evidence type="ECO:0000313" key="3">
    <source>
        <dbReference type="EMBL" id="MEQ2187927.1"/>
    </source>
</evidence>
<reference evidence="3 4" key="1">
    <citation type="submission" date="2021-06" db="EMBL/GenBank/DDBJ databases">
        <authorList>
            <person name="Palmer J.M."/>
        </authorList>
    </citation>
    <scope>NUCLEOTIDE SEQUENCE [LARGE SCALE GENOMIC DNA]</scope>
    <source>
        <strain evidence="3 4">GA_2019</strain>
        <tissue evidence="3">Muscle</tissue>
    </source>
</reference>
<keyword evidence="4" id="KW-1185">Reference proteome</keyword>
<dbReference type="Proteomes" id="UP001476798">
    <property type="component" value="Unassembled WGS sequence"/>
</dbReference>
<feature type="compositionally biased region" description="Polar residues" evidence="2">
    <location>
        <begin position="37"/>
        <end position="48"/>
    </location>
</feature>
<feature type="compositionally biased region" description="Polar residues" evidence="2">
    <location>
        <begin position="14"/>
        <end position="25"/>
    </location>
</feature>
<dbReference type="EMBL" id="JAHRIO010090516">
    <property type="protein sequence ID" value="MEQ2187927.1"/>
    <property type="molecule type" value="Genomic_DNA"/>
</dbReference>
<feature type="compositionally biased region" description="Basic and acidic residues" evidence="2">
    <location>
        <begin position="77"/>
        <end position="94"/>
    </location>
</feature>
<feature type="compositionally biased region" description="Polar residues" evidence="2">
    <location>
        <begin position="129"/>
        <end position="139"/>
    </location>
</feature>
<dbReference type="PANTHER" id="PTHR13992:SF5">
    <property type="entry name" value="NUCLEAR RECEPTOR COREPRESSOR 1"/>
    <property type="match status" value="1"/>
</dbReference>
<comment type="caution">
    <text evidence="3">The sequence shown here is derived from an EMBL/GenBank/DDBJ whole genome shotgun (WGS) entry which is preliminary data.</text>
</comment>
<evidence type="ECO:0000256" key="1">
    <source>
        <dbReference type="ARBA" id="ARBA00010097"/>
    </source>
</evidence>
<name>A0ABV0PXG1_9TELE</name>
<comment type="similarity">
    <text evidence="1">Belongs to the N-CoR nuclear receptor corepressors family.</text>
</comment>
<protein>
    <submittedName>
        <fullName evidence="3">Uncharacterized protein</fullName>
    </submittedName>
</protein>
<feature type="region of interest" description="Disordered" evidence="2">
    <location>
        <begin position="1"/>
        <end position="141"/>
    </location>
</feature>